<evidence type="ECO:0000256" key="2">
    <source>
        <dbReference type="RuleBase" id="RU000628"/>
    </source>
</evidence>
<dbReference type="Pfam" id="PF00234">
    <property type="entry name" value="Tryp_alpha_amyl"/>
    <property type="match status" value="1"/>
</dbReference>
<dbReference type="GO" id="GO:0008289">
    <property type="term" value="F:lipid binding"/>
    <property type="evidence" value="ECO:0007669"/>
    <property type="project" value="UniProtKB-KW"/>
</dbReference>
<dbReference type="PRINTS" id="PR00382">
    <property type="entry name" value="LIPIDTRNSFER"/>
</dbReference>
<dbReference type="PROSITE" id="PS00597">
    <property type="entry name" value="PLANT_LTP"/>
    <property type="match status" value="1"/>
</dbReference>
<gene>
    <name evidence="6" type="primary">LOC110776995</name>
</gene>
<keyword evidence="2" id="KW-0813">Transport</keyword>
<dbReference type="InterPro" id="IPR016140">
    <property type="entry name" value="Bifunc_inhib/LTP/seed_store"/>
</dbReference>
<dbReference type="Gene3D" id="1.10.110.10">
    <property type="entry name" value="Plant lipid-transfer and hydrophobic proteins"/>
    <property type="match status" value="1"/>
</dbReference>
<dbReference type="GO" id="GO:0006869">
    <property type="term" value="P:lipid transport"/>
    <property type="evidence" value="ECO:0007669"/>
    <property type="project" value="InterPro"/>
</dbReference>
<evidence type="ECO:0000259" key="4">
    <source>
        <dbReference type="SMART" id="SM00499"/>
    </source>
</evidence>
<dbReference type="AlphaFoldDB" id="A0A9R0HUV2"/>
<dbReference type="RefSeq" id="XP_021837261.1">
    <property type="nucleotide sequence ID" value="XM_021981569.2"/>
</dbReference>
<name>A0A9R0HUV2_SPIOL</name>
<accession>A0A9R0HUV2</accession>
<dbReference type="PANTHER" id="PTHR33076">
    <property type="entry name" value="NON-SPECIFIC LIPID-TRANSFER PROTEIN 2-RELATED"/>
    <property type="match status" value="1"/>
</dbReference>
<dbReference type="Proteomes" id="UP000813463">
    <property type="component" value="Chromosome 5"/>
</dbReference>
<evidence type="ECO:0000313" key="5">
    <source>
        <dbReference type="Proteomes" id="UP000813463"/>
    </source>
</evidence>
<reference evidence="6" key="2">
    <citation type="submission" date="2025-08" db="UniProtKB">
        <authorList>
            <consortium name="RefSeq"/>
        </authorList>
    </citation>
    <scope>IDENTIFICATION</scope>
    <source>
        <tissue evidence="6">Leaf</tissue>
    </source>
</reference>
<keyword evidence="2" id="KW-0446">Lipid-binding</keyword>
<dbReference type="SUPFAM" id="SSF47699">
    <property type="entry name" value="Bifunctional inhibitor/lipid-transfer protein/seed storage 2S albumin"/>
    <property type="match status" value="1"/>
</dbReference>
<dbReference type="GeneID" id="110776995"/>
<feature type="domain" description="Bifunctional inhibitor/plant lipid transfer protein/seed storage helical" evidence="4">
    <location>
        <begin position="29"/>
        <end position="115"/>
    </location>
</feature>
<keyword evidence="5" id="KW-1185">Reference proteome</keyword>
<reference evidence="5" key="1">
    <citation type="journal article" date="2021" name="Nat. Commun.">
        <title>Genomic analyses provide insights into spinach domestication and the genetic basis of agronomic traits.</title>
        <authorList>
            <person name="Cai X."/>
            <person name="Sun X."/>
            <person name="Xu C."/>
            <person name="Sun H."/>
            <person name="Wang X."/>
            <person name="Ge C."/>
            <person name="Zhang Z."/>
            <person name="Wang Q."/>
            <person name="Fei Z."/>
            <person name="Jiao C."/>
            <person name="Wang Q."/>
        </authorList>
    </citation>
    <scope>NUCLEOTIDE SEQUENCE [LARGE SCALE GENOMIC DNA]</scope>
    <source>
        <strain evidence="5">cv. Varoflay</strain>
    </source>
</reference>
<dbReference type="KEGG" id="soe:110776995"/>
<protein>
    <recommendedName>
        <fullName evidence="2">Non-specific lipid-transfer protein</fullName>
    </recommendedName>
</protein>
<dbReference type="InterPro" id="IPR036312">
    <property type="entry name" value="Bifun_inhib/LTP/seed_sf"/>
</dbReference>
<evidence type="ECO:0000256" key="1">
    <source>
        <dbReference type="ARBA" id="ARBA00009748"/>
    </source>
</evidence>
<comment type="similarity">
    <text evidence="1 2">Belongs to the plant LTP family.</text>
</comment>
<feature type="signal peptide" evidence="3">
    <location>
        <begin position="1"/>
        <end position="25"/>
    </location>
</feature>
<proteinExistence type="inferred from homology"/>
<comment type="function">
    <text evidence="2">Plant non-specific lipid-transfer proteins transfer phospholipids as well as galactolipids across membranes. May play a role in wax or cutin deposition in the cell walls of expanding epidermal cells and certain secretory tissues.</text>
</comment>
<dbReference type="CDD" id="cd01960">
    <property type="entry name" value="nsLTP1"/>
    <property type="match status" value="1"/>
</dbReference>
<dbReference type="SMART" id="SM00499">
    <property type="entry name" value="AAI"/>
    <property type="match status" value="1"/>
</dbReference>
<dbReference type="InterPro" id="IPR000528">
    <property type="entry name" value="Plant_nsLTP"/>
</dbReference>
<sequence>MANYNHFVCIIVLMALVVVAPHAKAAVTCGTVVTSLSPCLDYFSGGGNGQPPSGCCNGIRTLNAEAQSTPDRQMVCTCLKQAANAMRNVNLGLAAAIPPKCGVHIPYKLDPSTDCSSVH</sequence>
<feature type="chain" id="PRO_5040517609" description="Non-specific lipid-transfer protein" evidence="3">
    <location>
        <begin position="26"/>
        <end position="119"/>
    </location>
</feature>
<dbReference type="OrthoDB" id="1890443at2759"/>
<organism evidence="5 6">
    <name type="scientific">Spinacia oleracea</name>
    <name type="common">Spinach</name>
    <dbReference type="NCBI Taxonomy" id="3562"/>
    <lineage>
        <taxon>Eukaryota</taxon>
        <taxon>Viridiplantae</taxon>
        <taxon>Streptophyta</taxon>
        <taxon>Embryophyta</taxon>
        <taxon>Tracheophyta</taxon>
        <taxon>Spermatophyta</taxon>
        <taxon>Magnoliopsida</taxon>
        <taxon>eudicotyledons</taxon>
        <taxon>Gunneridae</taxon>
        <taxon>Pentapetalae</taxon>
        <taxon>Caryophyllales</taxon>
        <taxon>Chenopodiaceae</taxon>
        <taxon>Chenopodioideae</taxon>
        <taxon>Anserineae</taxon>
        <taxon>Spinacia</taxon>
    </lineage>
</organism>
<keyword evidence="3" id="KW-0732">Signal</keyword>
<evidence type="ECO:0000256" key="3">
    <source>
        <dbReference type="SAM" id="SignalP"/>
    </source>
</evidence>
<evidence type="ECO:0000313" key="6">
    <source>
        <dbReference type="RefSeq" id="XP_021837261.1"/>
    </source>
</evidence>